<comment type="similarity">
    <text evidence="9">Belongs to the peptidase S1 family. CLIP subfamily.</text>
</comment>
<dbReference type="InterPro" id="IPR051487">
    <property type="entry name" value="Ser/Thr_Proteases_Immune/Dev"/>
</dbReference>
<evidence type="ECO:0000256" key="2">
    <source>
        <dbReference type="ARBA" id="ARBA00022525"/>
    </source>
</evidence>
<keyword evidence="3" id="KW-0645">Protease</keyword>
<keyword evidence="2" id="KW-0964">Secreted</keyword>
<dbReference type="EMBL" id="OV725081">
    <property type="protein sequence ID" value="CAH1402815.1"/>
    <property type="molecule type" value="Genomic_DNA"/>
</dbReference>
<dbReference type="InterPro" id="IPR001254">
    <property type="entry name" value="Trypsin_dom"/>
</dbReference>
<dbReference type="Proteomes" id="UP001152798">
    <property type="component" value="Chromosome 5"/>
</dbReference>
<dbReference type="InterPro" id="IPR009003">
    <property type="entry name" value="Peptidase_S1_PA"/>
</dbReference>
<reference evidence="12" key="1">
    <citation type="submission" date="2022-01" db="EMBL/GenBank/DDBJ databases">
        <authorList>
            <person name="King R."/>
        </authorList>
    </citation>
    <scope>NUCLEOTIDE SEQUENCE</scope>
</reference>
<gene>
    <name evidence="12" type="ORF">NEZAVI_LOCUS11549</name>
</gene>
<keyword evidence="5" id="KW-0378">Hydrolase</keyword>
<evidence type="ECO:0000256" key="7">
    <source>
        <dbReference type="ARBA" id="ARBA00023145"/>
    </source>
</evidence>
<dbReference type="InterPro" id="IPR033116">
    <property type="entry name" value="TRYPSIN_SER"/>
</dbReference>
<dbReference type="AlphaFoldDB" id="A0A9P0HJ08"/>
<dbReference type="Gene3D" id="2.40.10.10">
    <property type="entry name" value="Trypsin-like serine proteases"/>
    <property type="match status" value="1"/>
</dbReference>
<feature type="signal peptide" evidence="10">
    <location>
        <begin position="1"/>
        <end position="34"/>
    </location>
</feature>
<evidence type="ECO:0000256" key="10">
    <source>
        <dbReference type="SAM" id="SignalP"/>
    </source>
</evidence>
<evidence type="ECO:0000256" key="6">
    <source>
        <dbReference type="ARBA" id="ARBA00022825"/>
    </source>
</evidence>
<evidence type="ECO:0000256" key="3">
    <source>
        <dbReference type="ARBA" id="ARBA00022670"/>
    </source>
</evidence>
<dbReference type="PROSITE" id="PS00134">
    <property type="entry name" value="TRYPSIN_HIS"/>
    <property type="match status" value="1"/>
</dbReference>
<dbReference type="SMART" id="SM00020">
    <property type="entry name" value="Tryp_SPc"/>
    <property type="match status" value="1"/>
</dbReference>
<proteinExistence type="inferred from homology"/>
<name>A0A9P0HJ08_NEZVI</name>
<sequence length="319" mass="34455">MGTARCVQIPSSQAMMLRWTCAMVVCLGLGGALAANSHETGIGSKPGTKATSCPCGMSKKGRIVGGSKALPNEYPWMVMLVEGNTKDVLCGASIINTKVAITAAHCTHTLPSGTKLNIIAGTSNVNKPGQFVPVRRWIEHEKYYGPQYDAGKTVNDIALLLLAKPLQFNPNVGPLCMPTGKYNIENKWVKLTGWGQLGGELPSTRQLMEVDLKVMQFKRCQKLFPLKSPQTQICTQTPGRSSCFGDSGGPLTYLDPETNRYTLVGLVSFGSGVCDPQVPTIFTEVTAFLPWIKSKIKSLGCQKVSGKKRKEFRDIVLGG</sequence>
<dbReference type="GO" id="GO:0006508">
    <property type="term" value="P:proteolysis"/>
    <property type="evidence" value="ECO:0007669"/>
    <property type="project" value="UniProtKB-KW"/>
</dbReference>
<dbReference type="SUPFAM" id="SSF50494">
    <property type="entry name" value="Trypsin-like serine proteases"/>
    <property type="match status" value="1"/>
</dbReference>
<protein>
    <recommendedName>
        <fullName evidence="11">Peptidase S1 domain-containing protein</fullName>
    </recommendedName>
</protein>
<keyword evidence="7" id="KW-0865">Zymogen</keyword>
<dbReference type="FunFam" id="2.40.10.10:FF:000146">
    <property type="entry name" value="Serine protease 53"/>
    <property type="match status" value="1"/>
</dbReference>
<keyword evidence="8" id="KW-1015">Disulfide bond</keyword>
<evidence type="ECO:0000313" key="13">
    <source>
        <dbReference type="Proteomes" id="UP001152798"/>
    </source>
</evidence>
<dbReference type="CDD" id="cd00190">
    <property type="entry name" value="Tryp_SPc"/>
    <property type="match status" value="1"/>
</dbReference>
<evidence type="ECO:0000256" key="8">
    <source>
        <dbReference type="ARBA" id="ARBA00023157"/>
    </source>
</evidence>
<feature type="chain" id="PRO_5040225720" description="Peptidase S1 domain-containing protein" evidence="10">
    <location>
        <begin position="35"/>
        <end position="319"/>
    </location>
</feature>
<dbReference type="InterPro" id="IPR018114">
    <property type="entry name" value="TRYPSIN_HIS"/>
</dbReference>
<dbReference type="InterPro" id="IPR043504">
    <property type="entry name" value="Peptidase_S1_PA_chymotrypsin"/>
</dbReference>
<dbReference type="GO" id="GO:0004252">
    <property type="term" value="F:serine-type endopeptidase activity"/>
    <property type="evidence" value="ECO:0007669"/>
    <property type="project" value="InterPro"/>
</dbReference>
<dbReference type="PRINTS" id="PR00722">
    <property type="entry name" value="CHYMOTRYPSIN"/>
</dbReference>
<comment type="subcellular location">
    <subcellularLocation>
        <location evidence="1">Secreted</location>
    </subcellularLocation>
</comment>
<dbReference type="PANTHER" id="PTHR24256">
    <property type="entry name" value="TRYPTASE-RELATED"/>
    <property type="match status" value="1"/>
</dbReference>
<evidence type="ECO:0000256" key="9">
    <source>
        <dbReference type="ARBA" id="ARBA00024195"/>
    </source>
</evidence>
<evidence type="ECO:0000259" key="11">
    <source>
        <dbReference type="SMART" id="SM00020"/>
    </source>
</evidence>
<feature type="domain" description="Peptidase S1" evidence="11">
    <location>
        <begin position="62"/>
        <end position="292"/>
    </location>
</feature>
<evidence type="ECO:0000256" key="1">
    <source>
        <dbReference type="ARBA" id="ARBA00004613"/>
    </source>
</evidence>
<keyword evidence="13" id="KW-1185">Reference proteome</keyword>
<dbReference type="PROSITE" id="PS00135">
    <property type="entry name" value="TRYPSIN_SER"/>
    <property type="match status" value="1"/>
</dbReference>
<keyword evidence="6" id="KW-0720">Serine protease</keyword>
<dbReference type="InterPro" id="IPR001314">
    <property type="entry name" value="Peptidase_S1A"/>
</dbReference>
<evidence type="ECO:0000256" key="4">
    <source>
        <dbReference type="ARBA" id="ARBA00022729"/>
    </source>
</evidence>
<evidence type="ECO:0000256" key="5">
    <source>
        <dbReference type="ARBA" id="ARBA00022801"/>
    </source>
</evidence>
<dbReference type="OrthoDB" id="6607982at2759"/>
<keyword evidence="4 10" id="KW-0732">Signal</keyword>
<accession>A0A9P0HJ08</accession>
<evidence type="ECO:0000313" key="12">
    <source>
        <dbReference type="EMBL" id="CAH1402815.1"/>
    </source>
</evidence>
<dbReference type="GO" id="GO:0005576">
    <property type="term" value="C:extracellular region"/>
    <property type="evidence" value="ECO:0007669"/>
    <property type="project" value="UniProtKB-SubCell"/>
</dbReference>
<organism evidence="12 13">
    <name type="scientific">Nezara viridula</name>
    <name type="common">Southern green stink bug</name>
    <name type="synonym">Cimex viridulus</name>
    <dbReference type="NCBI Taxonomy" id="85310"/>
    <lineage>
        <taxon>Eukaryota</taxon>
        <taxon>Metazoa</taxon>
        <taxon>Ecdysozoa</taxon>
        <taxon>Arthropoda</taxon>
        <taxon>Hexapoda</taxon>
        <taxon>Insecta</taxon>
        <taxon>Pterygota</taxon>
        <taxon>Neoptera</taxon>
        <taxon>Paraneoptera</taxon>
        <taxon>Hemiptera</taxon>
        <taxon>Heteroptera</taxon>
        <taxon>Panheteroptera</taxon>
        <taxon>Pentatomomorpha</taxon>
        <taxon>Pentatomoidea</taxon>
        <taxon>Pentatomidae</taxon>
        <taxon>Pentatominae</taxon>
        <taxon>Nezara</taxon>
    </lineage>
</organism>
<dbReference type="Pfam" id="PF00089">
    <property type="entry name" value="Trypsin"/>
    <property type="match status" value="1"/>
</dbReference>